<comment type="caution">
    <text evidence="2">The sequence shown here is derived from an EMBL/GenBank/DDBJ whole genome shotgun (WGS) entry which is preliminary data.</text>
</comment>
<dbReference type="SUPFAM" id="SSF53098">
    <property type="entry name" value="Ribonuclease H-like"/>
    <property type="match status" value="1"/>
</dbReference>
<dbReference type="InterPro" id="IPR012337">
    <property type="entry name" value="RNaseH-like_sf"/>
</dbReference>
<feature type="non-terminal residue" evidence="2">
    <location>
        <position position="1"/>
    </location>
</feature>
<dbReference type="SUPFAM" id="SSF56672">
    <property type="entry name" value="DNA/RNA polymerases"/>
    <property type="match status" value="1"/>
</dbReference>
<feature type="domain" description="Integrase catalytic" evidence="1">
    <location>
        <begin position="152"/>
        <end position="239"/>
    </location>
</feature>
<dbReference type="PANTHER" id="PTHR37984">
    <property type="entry name" value="PROTEIN CBG26694"/>
    <property type="match status" value="1"/>
</dbReference>
<dbReference type="Gene3D" id="3.30.420.10">
    <property type="entry name" value="Ribonuclease H-like superfamily/Ribonuclease H"/>
    <property type="match status" value="1"/>
</dbReference>
<dbReference type="GO" id="GO:0003676">
    <property type="term" value="F:nucleic acid binding"/>
    <property type="evidence" value="ECO:0007669"/>
    <property type="project" value="InterPro"/>
</dbReference>
<dbReference type="InterPro" id="IPR001584">
    <property type="entry name" value="Integrase_cat-core"/>
</dbReference>
<feature type="non-terminal residue" evidence="2">
    <location>
        <position position="239"/>
    </location>
</feature>
<keyword evidence="3" id="KW-1185">Reference proteome</keyword>
<sequence length="239" mass="26616">VLRLAKLEAPIEKRSETPMKEISFLSLLLSSQGWRLTPDALQELEGVLASVPIDLGGLRSRIGFVKYCKGAFGSLSARTSLSSLLDPFNRLVASFPKSARKNTRLDMFEDLLSTLRTKVWWPGMATMVIRCIQECPVCYEVRRSRLVEPGVNPRTPVVSRFEVCYTDFGHPPRGCGIPTDDKYKAFVVFVCAGSGFVIASPVESESAEVLVRELAIRWIAYFGVPSHLISDRGPAYRSR</sequence>
<accession>A0A7J6KKG3</accession>
<dbReference type="PANTHER" id="PTHR37984:SF5">
    <property type="entry name" value="PROTEIN NYNRIN-LIKE"/>
    <property type="match status" value="1"/>
</dbReference>
<dbReference type="InterPro" id="IPR036397">
    <property type="entry name" value="RNaseH_sf"/>
</dbReference>
<dbReference type="AlphaFoldDB" id="A0A7J6KKG3"/>
<reference evidence="2 3" key="1">
    <citation type="submission" date="2020-04" db="EMBL/GenBank/DDBJ databases">
        <title>Perkinsus chesapeaki whole genome sequence.</title>
        <authorList>
            <person name="Bogema D.R."/>
        </authorList>
    </citation>
    <scope>NUCLEOTIDE SEQUENCE [LARGE SCALE GENOMIC DNA]</scope>
    <source>
        <strain evidence="2">ATCC PRA-425</strain>
    </source>
</reference>
<dbReference type="PROSITE" id="PS50994">
    <property type="entry name" value="INTEGRASE"/>
    <property type="match status" value="1"/>
</dbReference>
<name>A0A7J6KKG3_PERCH</name>
<organism evidence="2 3">
    <name type="scientific">Perkinsus chesapeaki</name>
    <name type="common">Clam parasite</name>
    <name type="synonym">Perkinsus andrewsi</name>
    <dbReference type="NCBI Taxonomy" id="330153"/>
    <lineage>
        <taxon>Eukaryota</taxon>
        <taxon>Sar</taxon>
        <taxon>Alveolata</taxon>
        <taxon>Perkinsozoa</taxon>
        <taxon>Perkinsea</taxon>
        <taxon>Perkinsida</taxon>
        <taxon>Perkinsidae</taxon>
        <taxon>Perkinsus</taxon>
    </lineage>
</organism>
<dbReference type="Proteomes" id="UP000591131">
    <property type="component" value="Unassembled WGS sequence"/>
</dbReference>
<evidence type="ECO:0000259" key="1">
    <source>
        <dbReference type="PROSITE" id="PS50994"/>
    </source>
</evidence>
<dbReference type="Pfam" id="PF17921">
    <property type="entry name" value="Integrase_H2C2"/>
    <property type="match status" value="1"/>
</dbReference>
<evidence type="ECO:0000313" key="2">
    <source>
        <dbReference type="EMBL" id="KAF4647362.1"/>
    </source>
</evidence>
<proteinExistence type="predicted"/>
<dbReference type="OrthoDB" id="422540at2759"/>
<protein>
    <recommendedName>
        <fullName evidence="1">Integrase catalytic domain-containing protein</fullName>
    </recommendedName>
</protein>
<gene>
    <name evidence="2" type="ORF">FOL47_004706</name>
</gene>
<dbReference type="InterPro" id="IPR050951">
    <property type="entry name" value="Retrovirus_Pol_polyprotein"/>
</dbReference>
<evidence type="ECO:0000313" key="3">
    <source>
        <dbReference type="Proteomes" id="UP000591131"/>
    </source>
</evidence>
<dbReference type="InterPro" id="IPR043502">
    <property type="entry name" value="DNA/RNA_pol_sf"/>
</dbReference>
<dbReference type="EMBL" id="JAAPAO010002671">
    <property type="protein sequence ID" value="KAF4647362.1"/>
    <property type="molecule type" value="Genomic_DNA"/>
</dbReference>
<dbReference type="GO" id="GO:0015074">
    <property type="term" value="P:DNA integration"/>
    <property type="evidence" value="ECO:0007669"/>
    <property type="project" value="InterPro"/>
</dbReference>
<dbReference type="InterPro" id="IPR041588">
    <property type="entry name" value="Integrase_H2C2"/>
</dbReference>